<evidence type="ECO:0000256" key="1">
    <source>
        <dbReference type="ARBA" id="ARBA00006016"/>
    </source>
</evidence>
<dbReference type="InterPro" id="IPR014722">
    <property type="entry name" value="Rib_uL2_dom2"/>
</dbReference>
<dbReference type="InterPro" id="IPR020189">
    <property type="entry name" value="IF5A_C"/>
</dbReference>
<dbReference type="GO" id="GO:0045901">
    <property type="term" value="P:positive regulation of translational elongation"/>
    <property type="evidence" value="ECO:0007669"/>
    <property type="project" value="UniProtKB-UniRule"/>
</dbReference>
<dbReference type="Pfam" id="PF21485">
    <property type="entry name" value="IF5A-like_N"/>
    <property type="match status" value="1"/>
</dbReference>
<comment type="function">
    <text evidence="4">Translation factor that promotes translation elongation and termination, particularly upon ribosome stalling at specific amino acid sequence contexts. Binds between the exit (E) and peptidyl (P) site of the ribosome and promotes rescue of stalled ribosome: specifically required for efficient translation of polyproline-containing peptides as well as other motifs that stall the ribosome. Acts as ribosome quality control (RQC) cofactor by joining the RQC complex to facilitate peptidyl transfer during CAT tailing step.</text>
</comment>
<dbReference type="NCBIfam" id="TIGR00037">
    <property type="entry name" value="eIF_5A"/>
    <property type="match status" value="1"/>
</dbReference>
<dbReference type="InterPro" id="IPR001884">
    <property type="entry name" value="IF5A-like"/>
</dbReference>
<dbReference type="Pfam" id="PF01287">
    <property type="entry name" value="eIF-5a"/>
    <property type="match status" value="1"/>
</dbReference>
<protein>
    <recommendedName>
        <fullName evidence="4">Eukaryotic translation initiation factor 5A</fullName>
        <shortName evidence="4">eIF-5A</shortName>
    </recommendedName>
</protein>
<dbReference type="AlphaFoldDB" id="A0A7S3IK50"/>
<dbReference type="PIRSF" id="PIRSF003025">
    <property type="entry name" value="eIF5A"/>
    <property type="match status" value="1"/>
</dbReference>
<dbReference type="EMBL" id="HBIH01015762">
    <property type="protein sequence ID" value="CAE0325755.1"/>
    <property type="molecule type" value="Transcribed_RNA"/>
</dbReference>
<proteinExistence type="inferred from homology"/>
<dbReference type="InterPro" id="IPR012340">
    <property type="entry name" value="NA-bd_OB-fold"/>
</dbReference>
<name>A0A7S3IK50_9SPIT</name>
<dbReference type="InterPro" id="IPR019769">
    <property type="entry name" value="Trans_elong_IF5A_hypusine_site"/>
</dbReference>
<gene>
    <name evidence="7" type="ORF">SINC0208_LOCUS6380</name>
</gene>
<dbReference type="GO" id="GO:0043022">
    <property type="term" value="F:ribosome binding"/>
    <property type="evidence" value="ECO:0007669"/>
    <property type="project" value="UniProtKB-UniRule"/>
</dbReference>
<feature type="region of interest" description="Disordered" evidence="5">
    <location>
        <begin position="1"/>
        <end position="22"/>
    </location>
</feature>
<keyword evidence="2 4" id="KW-0648">Protein biosynthesis</keyword>
<feature type="domain" description="Translation initiation factor 5A C-terminal" evidence="6">
    <location>
        <begin position="84"/>
        <end position="156"/>
    </location>
</feature>
<dbReference type="Gene3D" id="2.40.50.140">
    <property type="entry name" value="Nucleic acid-binding proteins"/>
    <property type="match status" value="1"/>
</dbReference>
<dbReference type="SUPFAM" id="SSF50249">
    <property type="entry name" value="Nucleic acid-binding proteins"/>
    <property type="match status" value="1"/>
</dbReference>
<sequence>MSSQDEQFENTDAGASKTEKVDSNRLKNGSLVMVKGNPCKVTEVTTAKPGKHGSAKVILKGRDILTAKVYECTYHAGDMVDAPLTKRVEYTLLNIDDCTLELLDQNGEVKSDVNLPEEEHLKDVANKIKEIFEAGKKECLVTVLSCMGKELCTEVREGSDM</sequence>
<evidence type="ECO:0000313" key="7">
    <source>
        <dbReference type="EMBL" id="CAE0325755.1"/>
    </source>
</evidence>
<dbReference type="InterPro" id="IPR008991">
    <property type="entry name" value="Translation_prot_SH3-like_sf"/>
</dbReference>
<dbReference type="GO" id="GO:0045905">
    <property type="term" value="P:positive regulation of translational termination"/>
    <property type="evidence" value="ECO:0007669"/>
    <property type="project" value="UniProtKB-UniRule"/>
</dbReference>
<comment type="PTM">
    <text evidence="4">eIF-5A seems to be the only eukaryotic protein to have a hypusine residue which is a post-translational modification of a lysine by the addition of a butylamino group.</text>
</comment>
<evidence type="ECO:0000259" key="6">
    <source>
        <dbReference type="SMART" id="SM01376"/>
    </source>
</evidence>
<evidence type="ECO:0000256" key="3">
    <source>
        <dbReference type="ARBA" id="ARBA00023071"/>
    </source>
</evidence>
<dbReference type="GO" id="GO:0003746">
    <property type="term" value="F:translation elongation factor activity"/>
    <property type="evidence" value="ECO:0007669"/>
    <property type="project" value="UniProtKB-UniRule"/>
</dbReference>
<evidence type="ECO:0000256" key="2">
    <source>
        <dbReference type="ARBA" id="ARBA00022917"/>
    </source>
</evidence>
<dbReference type="PROSITE" id="PS00302">
    <property type="entry name" value="IF5A_HYPUSINE"/>
    <property type="match status" value="1"/>
</dbReference>
<evidence type="ECO:0000256" key="4">
    <source>
        <dbReference type="RuleBase" id="RU362005"/>
    </source>
</evidence>
<evidence type="ECO:0000256" key="5">
    <source>
        <dbReference type="SAM" id="MobiDB-lite"/>
    </source>
</evidence>
<keyword evidence="3 4" id="KW-0385">Hypusine</keyword>
<reference evidence="7" key="1">
    <citation type="submission" date="2021-01" db="EMBL/GenBank/DDBJ databases">
        <authorList>
            <person name="Corre E."/>
            <person name="Pelletier E."/>
            <person name="Niang G."/>
            <person name="Scheremetjew M."/>
            <person name="Finn R."/>
            <person name="Kale V."/>
            <person name="Holt S."/>
            <person name="Cochrane G."/>
            <person name="Meng A."/>
            <person name="Brown T."/>
            <person name="Cohen L."/>
        </authorList>
    </citation>
    <scope>NUCLEOTIDE SEQUENCE</scope>
    <source>
        <strain evidence="7">S3</strain>
    </source>
</reference>
<dbReference type="FunFam" id="2.40.50.140:FF:000034">
    <property type="entry name" value="Eukaryotic translation initiation factor 5A"/>
    <property type="match status" value="1"/>
</dbReference>
<accession>A0A7S3IK50</accession>
<dbReference type="GO" id="GO:0003723">
    <property type="term" value="F:RNA binding"/>
    <property type="evidence" value="ECO:0007669"/>
    <property type="project" value="InterPro"/>
</dbReference>
<dbReference type="InterPro" id="IPR048670">
    <property type="entry name" value="IF5A-like_N"/>
</dbReference>
<comment type="similarity">
    <text evidence="1 4">Belongs to the eIF-5A family.</text>
</comment>
<dbReference type="Gene3D" id="2.30.30.30">
    <property type="match status" value="1"/>
</dbReference>
<organism evidence="7">
    <name type="scientific">Strombidium inclinatum</name>
    <dbReference type="NCBI Taxonomy" id="197538"/>
    <lineage>
        <taxon>Eukaryota</taxon>
        <taxon>Sar</taxon>
        <taxon>Alveolata</taxon>
        <taxon>Ciliophora</taxon>
        <taxon>Intramacronucleata</taxon>
        <taxon>Spirotrichea</taxon>
        <taxon>Oligotrichia</taxon>
        <taxon>Strombidiidae</taxon>
        <taxon>Strombidium</taxon>
    </lineage>
</organism>
<dbReference type="SMART" id="SM01376">
    <property type="entry name" value="eIF-5a"/>
    <property type="match status" value="1"/>
</dbReference>
<dbReference type="SUPFAM" id="SSF50104">
    <property type="entry name" value="Translation proteins SH3-like domain"/>
    <property type="match status" value="1"/>
</dbReference>
<dbReference type="PANTHER" id="PTHR11673">
    <property type="entry name" value="TRANSLATION INITIATION FACTOR 5A FAMILY MEMBER"/>
    <property type="match status" value="1"/>
</dbReference>